<name>A0AAU9LT56_9ASTR</name>
<protein>
    <submittedName>
        <fullName evidence="2">Uncharacterized protein</fullName>
    </submittedName>
</protein>
<reference evidence="2 3" key="1">
    <citation type="submission" date="2022-01" db="EMBL/GenBank/DDBJ databases">
        <authorList>
            <person name="Xiong W."/>
            <person name="Schranz E."/>
        </authorList>
    </citation>
    <scope>NUCLEOTIDE SEQUENCE [LARGE SCALE GENOMIC DNA]</scope>
</reference>
<accession>A0AAU9LT56</accession>
<sequence>MEHTDSTEIGKKFIWGFGPRLIRENHEENTNESLQGARFSIERGRRTHGSNSKGSSVVAVGQRSRDQRGLSPPVFAPGKHPLRWVLLSVVERNR</sequence>
<dbReference type="EMBL" id="CAKMRJ010000107">
    <property type="protein sequence ID" value="CAH1417532.1"/>
    <property type="molecule type" value="Genomic_DNA"/>
</dbReference>
<gene>
    <name evidence="2" type="ORF">LVIROSA_LOCUS5209</name>
</gene>
<dbReference type="AlphaFoldDB" id="A0AAU9LT56"/>
<evidence type="ECO:0000256" key="1">
    <source>
        <dbReference type="SAM" id="MobiDB-lite"/>
    </source>
</evidence>
<organism evidence="2 3">
    <name type="scientific">Lactuca virosa</name>
    <dbReference type="NCBI Taxonomy" id="75947"/>
    <lineage>
        <taxon>Eukaryota</taxon>
        <taxon>Viridiplantae</taxon>
        <taxon>Streptophyta</taxon>
        <taxon>Embryophyta</taxon>
        <taxon>Tracheophyta</taxon>
        <taxon>Spermatophyta</taxon>
        <taxon>Magnoliopsida</taxon>
        <taxon>eudicotyledons</taxon>
        <taxon>Gunneridae</taxon>
        <taxon>Pentapetalae</taxon>
        <taxon>asterids</taxon>
        <taxon>campanulids</taxon>
        <taxon>Asterales</taxon>
        <taxon>Asteraceae</taxon>
        <taxon>Cichorioideae</taxon>
        <taxon>Cichorieae</taxon>
        <taxon>Lactucinae</taxon>
        <taxon>Lactuca</taxon>
    </lineage>
</organism>
<evidence type="ECO:0000313" key="2">
    <source>
        <dbReference type="EMBL" id="CAH1417532.1"/>
    </source>
</evidence>
<dbReference type="Proteomes" id="UP001157418">
    <property type="component" value="Unassembled WGS sequence"/>
</dbReference>
<comment type="caution">
    <text evidence="2">The sequence shown here is derived from an EMBL/GenBank/DDBJ whole genome shotgun (WGS) entry which is preliminary data.</text>
</comment>
<evidence type="ECO:0000313" key="3">
    <source>
        <dbReference type="Proteomes" id="UP001157418"/>
    </source>
</evidence>
<feature type="region of interest" description="Disordered" evidence="1">
    <location>
        <begin position="26"/>
        <end position="74"/>
    </location>
</feature>
<keyword evidence="3" id="KW-1185">Reference proteome</keyword>
<proteinExistence type="predicted"/>